<comment type="caution">
    <text evidence="1">The sequence shown here is derived from an EMBL/GenBank/DDBJ whole genome shotgun (WGS) entry which is preliminary data.</text>
</comment>
<keyword evidence="2" id="KW-1185">Reference proteome</keyword>
<sequence>MKFLPNIDLASLPELTNLIGVFGSGRTPNPGHDDRIVMIATIVYEANGGGGGGLI</sequence>
<organism evidence="1 2">
    <name type="scientific">Alteraurantiacibacter palmitatis</name>
    <dbReference type="NCBI Taxonomy" id="2054628"/>
    <lineage>
        <taxon>Bacteria</taxon>
        <taxon>Pseudomonadati</taxon>
        <taxon>Pseudomonadota</taxon>
        <taxon>Alphaproteobacteria</taxon>
        <taxon>Sphingomonadales</taxon>
        <taxon>Erythrobacteraceae</taxon>
        <taxon>Alteraurantiacibacter</taxon>
    </lineage>
</organism>
<evidence type="ECO:0000313" key="2">
    <source>
        <dbReference type="Proteomes" id="UP001595456"/>
    </source>
</evidence>
<accession>A0ABV7EA12</accession>
<name>A0ABV7EA12_9SPHN</name>
<dbReference type="EMBL" id="JBHRST010000020">
    <property type="protein sequence ID" value="MFC3098770.1"/>
    <property type="molecule type" value="Genomic_DNA"/>
</dbReference>
<protein>
    <submittedName>
        <fullName evidence="1">Uncharacterized protein</fullName>
    </submittedName>
</protein>
<proteinExistence type="predicted"/>
<dbReference type="Proteomes" id="UP001595456">
    <property type="component" value="Unassembled WGS sequence"/>
</dbReference>
<evidence type="ECO:0000313" key="1">
    <source>
        <dbReference type="EMBL" id="MFC3098770.1"/>
    </source>
</evidence>
<dbReference type="RefSeq" id="WP_336918176.1">
    <property type="nucleotide sequence ID" value="NZ_JBANRO010000007.1"/>
</dbReference>
<reference evidence="2" key="1">
    <citation type="journal article" date="2019" name="Int. J. Syst. Evol. Microbiol.">
        <title>The Global Catalogue of Microorganisms (GCM) 10K type strain sequencing project: providing services to taxonomists for standard genome sequencing and annotation.</title>
        <authorList>
            <consortium name="The Broad Institute Genomics Platform"/>
            <consortium name="The Broad Institute Genome Sequencing Center for Infectious Disease"/>
            <person name="Wu L."/>
            <person name="Ma J."/>
        </authorList>
    </citation>
    <scope>NUCLEOTIDE SEQUENCE [LARGE SCALE GENOMIC DNA]</scope>
    <source>
        <strain evidence="2">KCTC 52607</strain>
    </source>
</reference>
<gene>
    <name evidence="1" type="ORF">ACFODU_13320</name>
</gene>